<dbReference type="STRING" id="1223802.SUTH_00728"/>
<reference evidence="2 3" key="1">
    <citation type="journal article" date="2014" name="Syst. Appl. Microbiol.">
        <title>Complete genomes of freshwater sulfur oxidizers Sulfuricella denitrificans skB26 and Sulfuritalea hydrogenivorans sk43H: genetic insights into the sulfur oxidation pathway of betaproteobacteria.</title>
        <authorList>
            <person name="Watanabe T."/>
            <person name="Kojima H."/>
            <person name="Fukui M."/>
        </authorList>
    </citation>
    <scope>NUCLEOTIDE SEQUENCE [LARGE SCALE GENOMIC DNA]</scope>
    <source>
        <strain evidence="2">DSM22779</strain>
    </source>
</reference>
<proteinExistence type="predicted"/>
<evidence type="ECO:0008006" key="4">
    <source>
        <dbReference type="Google" id="ProtNLM"/>
    </source>
</evidence>
<dbReference type="KEGG" id="shd:SUTH_00728"/>
<dbReference type="Proteomes" id="UP000031637">
    <property type="component" value="Chromosome"/>
</dbReference>
<evidence type="ECO:0000313" key="2">
    <source>
        <dbReference type="EMBL" id="BAO28538.1"/>
    </source>
</evidence>
<keyword evidence="3" id="KW-1185">Reference proteome</keyword>
<protein>
    <recommendedName>
        <fullName evidence="4">MSHA biogenesis protein MshJ</fullName>
    </recommendedName>
</protein>
<accession>W0SFP7</accession>
<evidence type="ECO:0000313" key="3">
    <source>
        <dbReference type="Proteomes" id="UP000031637"/>
    </source>
</evidence>
<dbReference type="EMBL" id="AP012547">
    <property type="protein sequence ID" value="BAO28538.1"/>
    <property type="molecule type" value="Genomic_DNA"/>
</dbReference>
<keyword evidence="1" id="KW-0472">Membrane</keyword>
<keyword evidence="1" id="KW-0812">Transmembrane</keyword>
<evidence type="ECO:0000256" key="1">
    <source>
        <dbReference type="SAM" id="Phobius"/>
    </source>
</evidence>
<name>W0SFP7_9PROT</name>
<gene>
    <name evidence="2" type="ORF">SUTH_00728</name>
</gene>
<organism evidence="2 3">
    <name type="scientific">Sulfuritalea hydrogenivorans sk43H</name>
    <dbReference type="NCBI Taxonomy" id="1223802"/>
    <lineage>
        <taxon>Bacteria</taxon>
        <taxon>Pseudomonadati</taxon>
        <taxon>Pseudomonadota</taxon>
        <taxon>Betaproteobacteria</taxon>
        <taxon>Nitrosomonadales</taxon>
        <taxon>Sterolibacteriaceae</taxon>
        <taxon>Sulfuritalea</taxon>
    </lineage>
</organism>
<dbReference type="HOGENOM" id="CLU_102941_0_0_4"/>
<dbReference type="AlphaFoldDB" id="W0SFP7"/>
<keyword evidence="1" id="KW-1133">Transmembrane helix</keyword>
<sequence length="238" mass="25988">MSAQWAQWADKFAALTRRERIIVASALLLGGGFLIFNFWIDPFMIAARGASKAELAARTELVQQQAQIAALAAQNADPDASNRKRLAQARQELAKVGERLASFEAGMVPPARMQAFLEGLLARNRAIELLGLKTLPVTLVGAPAPAEKPAAAVGAIAQPAQDPDKNKPGGAAEGIYQHGIEIRLAGSYNDLLNYLAELERMPQRVMWNSVSLTVEKHPRNIMVLRVYTLSLDRNWLIV</sequence>
<feature type="transmembrane region" description="Helical" evidence="1">
    <location>
        <begin position="21"/>
        <end position="40"/>
    </location>
</feature>